<dbReference type="Proteomes" id="UP000562984">
    <property type="component" value="Unassembled WGS sequence"/>
</dbReference>
<feature type="compositionally biased region" description="Low complexity" evidence="4">
    <location>
        <begin position="361"/>
        <end position="389"/>
    </location>
</feature>
<comment type="caution">
    <text evidence="6">The sequence shown here is derived from an EMBL/GenBank/DDBJ whole genome shotgun (WGS) entry which is preliminary data.</text>
</comment>
<evidence type="ECO:0000256" key="1">
    <source>
        <dbReference type="ARBA" id="ARBA00010541"/>
    </source>
</evidence>
<dbReference type="SMART" id="SM00228">
    <property type="entry name" value="PDZ"/>
    <property type="match status" value="1"/>
</dbReference>
<evidence type="ECO:0000256" key="2">
    <source>
        <dbReference type="ARBA" id="ARBA00022670"/>
    </source>
</evidence>
<dbReference type="Gene3D" id="2.40.10.10">
    <property type="entry name" value="Trypsin-like serine proteases"/>
    <property type="match status" value="2"/>
</dbReference>
<evidence type="ECO:0000256" key="3">
    <source>
        <dbReference type="ARBA" id="ARBA00022801"/>
    </source>
</evidence>
<accession>A0A849ABB3</accession>
<dbReference type="InterPro" id="IPR051201">
    <property type="entry name" value="Chloro_Bact_Ser_Proteases"/>
</dbReference>
<dbReference type="SUPFAM" id="SSF50494">
    <property type="entry name" value="Trypsin-like serine proteases"/>
    <property type="match status" value="1"/>
</dbReference>
<feature type="compositionally biased region" description="Polar residues" evidence="4">
    <location>
        <begin position="130"/>
        <end position="139"/>
    </location>
</feature>
<gene>
    <name evidence="6" type="ORF">HKD39_12060</name>
</gene>
<evidence type="ECO:0000313" key="7">
    <source>
        <dbReference type="Proteomes" id="UP000562984"/>
    </source>
</evidence>
<protein>
    <submittedName>
        <fullName evidence="6">PDZ domain-containing protein</fullName>
    </submittedName>
</protein>
<organism evidence="6 7">
    <name type="scientific">Nakamurella aerolata</name>
    <dbReference type="NCBI Taxonomy" id="1656892"/>
    <lineage>
        <taxon>Bacteria</taxon>
        <taxon>Bacillati</taxon>
        <taxon>Actinomycetota</taxon>
        <taxon>Actinomycetes</taxon>
        <taxon>Nakamurellales</taxon>
        <taxon>Nakamurellaceae</taxon>
        <taxon>Nakamurella</taxon>
    </lineage>
</organism>
<dbReference type="RefSeq" id="WP_171200117.1">
    <property type="nucleotide sequence ID" value="NZ_JABEND010000006.1"/>
</dbReference>
<feature type="compositionally biased region" description="Polar residues" evidence="4">
    <location>
        <begin position="195"/>
        <end position="216"/>
    </location>
</feature>
<dbReference type="InterPro" id="IPR001478">
    <property type="entry name" value="PDZ"/>
</dbReference>
<keyword evidence="2" id="KW-0645">Protease</keyword>
<evidence type="ECO:0000313" key="6">
    <source>
        <dbReference type="EMBL" id="NNG36431.1"/>
    </source>
</evidence>
<dbReference type="PANTHER" id="PTHR43343:SF3">
    <property type="entry name" value="PROTEASE DO-LIKE 8, CHLOROPLASTIC"/>
    <property type="match status" value="1"/>
</dbReference>
<feature type="region of interest" description="Disordered" evidence="4">
    <location>
        <begin position="355"/>
        <end position="396"/>
    </location>
</feature>
<feature type="compositionally biased region" description="Low complexity" evidence="4">
    <location>
        <begin position="140"/>
        <end position="157"/>
    </location>
</feature>
<evidence type="ECO:0000256" key="4">
    <source>
        <dbReference type="SAM" id="MobiDB-lite"/>
    </source>
</evidence>
<dbReference type="AlphaFoldDB" id="A0A849ABB3"/>
<dbReference type="InterPro" id="IPR009003">
    <property type="entry name" value="Peptidase_S1_PA"/>
</dbReference>
<dbReference type="Pfam" id="PF13180">
    <property type="entry name" value="PDZ_2"/>
    <property type="match status" value="1"/>
</dbReference>
<dbReference type="InterPro" id="IPR001940">
    <property type="entry name" value="Peptidase_S1C"/>
</dbReference>
<dbReference type="PANTHER" id="PTHR43343">
    <property type="entry name" value="PEPTIDASE S12"/>
    <property type="match status" value="1"/>
</dbReference>
<dbReference type="PRINTS" id="PR00834">
    <property type="entry name" value="PROTEASES2C"/>
</dbReference>
<feature type="region of interest" description="Disordered" evidence="4">
    <location>
        <begin position="195"/>
        <end position="223"/>
    </location>
</feature>
<dbReference type="EMBL" id="JABEND010000006">
    <property type="protein sequence ID" value="NNG36431.1"/>
    <property type="molecule type" value="Genomic_DNA"/>
</dbReference>
<dbReference type="Pfam" id="PF13365">
    <property type="entry name" value="Trypsin_2"/>
    <property type="match status" value="1"/>
</dbReference>
<dbReference type="Gene3D" id="2.30.42.10">
    <property type="match status" value="1"/>
</dbReference>
<dbReference type="PROSITE" id="PS50106">
    <property type="entry name" value="PDZ"/>
    <property type="match status" value="1"/>
</dbReference>
<dbReference type="GO" id="GO:0006508">
    <property type="term" value="P:proteolysis"/>
    <property type="evidence" value="ECO:0007669"/>
    <property type="project" value="UniProtKB-KW"/>
</dbReference>
<dbReference type="GO" id="GO:0004252">
    <property type="term" value="F:serine-type endopeptidase activity"/>
    <property type="evidence" value="ECO:0007669"/>
    <property type="project" value="InterPro"/>
</dbReference>
<comment type="similarity">
    <text evidence="1">Belongs to the peptidase S1C family.</text>
</comment>
<evidence type="ECO:0000259" key="5">
    <source>
        <dbReference type="PROSITE" id="PS50106"/>
    </source>
</evidence>
<feature type="domain" description="PDZ" evidence="5">
    <location>
        <begin position="467"/>
        <end position="528"/>
    </location>
</feature>
<dbReference type="InterPro" id="IPR036034">
    <property type="entry name" value="PDZ_sf"/>
</dbReference>
<feature type="compositionally biased region" description="Low complexity" evidence="4">
    <location>
        <begin position="19"/>
        <end position="66"/>
    </location>
</feature>
<dbReference type="SUPFAM" id="SSF50156">
    <property type="entry name" value="PDZ domain-like"/>
    <property type="match status" value="1"/>
</dbReference>
<sequence>MSQTPPRDWESEGSDAHQSSPSASTPSTSPTPTSPRPETSESAADTPDTQQTQSASPAGSSAATSAPPVPDAGGASTDRPDRAGLGTGYGQQGSGYEQTPPHTASYPAADRAGYRQDSASRGYNDWTAFGAQQHSQTGPSGYRQYTGYQSSGYGSSTAVAEPPRKRGKVAAIGGVTVLALAAAFGAGYLGSQVGSPSTTAAVQDSSLTQSSPQNPVALTPSAPPASADVQAVAKKLLPSVVSIMSVTNEGEGEGSGVILSADGKILTNNHVVAGSEKITVQFSDGTTATAKLIGGDATDDLAVLQAEGVSNLTPAALGSSADLAVGQQVVAIGSPLGLTSTVTTGIVSALNRPVRTAAAEQQTPQQQNPFGQQNPYGQQDPNGQQQDPNSSNQAVQSDGTVLNAIQTDAAINPGNSGGPLVNMSGQVIGINSAIAGMPGQSSASQAGNIGVGFAIPIDQAKRIANEIIENGYANRAVLGATVSDNSADRTSPSTGAVIRGTTDGGAAQQAGLQEGDVVTKIGDIPIDSSDALIAAIRSQVPGGKVNITFDRNGSAQTVEVTLGTARSS</sequence>
<feature type="region of interest" description="Disordered" evidence="4">
    <location>
        <begin position="1"/>
        <end position="160"/>
    </location>
</feature>
<keyword evidence="7" id="KW-1185">Reference proteome</keyword>
<proteinExistence type="inferred from homology"/>
<dbReference type="InterPro" id="IPR043504">
    <property type="entry name" value="Peptidase_S1_PA_chymotrypsin"/>
</dbReference>
<name>A0A849ABB3_9ACTN</name>
<keyword evidence="3" id="KW-0378">Hydrolase</keyword>
<reference evidence="6 7" key="1">
    <citation type="submission" date="2020-05" db="EMBL/GenBank/DDBJ databases">
        <title>Nakamurella sp. DB0629 isolated from air conditioner.</title>
        <authorList>
            <person name="Kim D.H."/>
            <person name="Kim D.-U."/>
        </authorList>
    </citation>
    <scope>NUCLEOTIDE SEQUENCE [LARGE SCALE GENOMIC DNA]</scope>
    <source>
        <strain evidence="6 7">DB0629</strain>
    </source>
</reference>